<evidence type="ECO:0000313" key="3">
    <source>
        <dbReference type="Proteomes" id="UP000256970"/>
    </source>
</evidence>
<feature type="signal peptide" evidence="1">
    <location>
        <begin position="1"/>
        <end position="23"/>
    </location>
</feature>
<dbReference type="Proteomes" id="UP000256970">
    <property type="component" value="Unassembled WGS sequence"/>
</dbReference>
<proteinExistence type="predicted"/>
<reference evidence="2 3" key="1">
    <citation type="submission" date="2016-10" db="EMBL/GenBank/DDBJ databases">
        <authorList>
            <person name="Cai Z."/>
        </authorList>
    </citation>
    <scope>NUCLEOTIDE SEQUENCE [LARGE SCALE GENOMIC DNA]</scope>
</reference>
<keyword evidence="1" id="KW-0732">Signal</keyword>
<name>A0A383VRN2_TETOB</name>
<keyword evidence="3" id="KW-1185">Reference proteome</keyword>
<gene>
    <name evidence="2" type="ORF">BQ4739_LOCUS8550</name>
</gene>
<sequence length="121" mass="12400">MRTVTKVALLAFACLLLAASAASQCTESCATCSSDAECCQRNVDGSAGRNCQCRKLHIQAVNTGAPRAVCLCEGATTETCIYANYVKMMAREAPKIAARAAAKQAAAAAAAGAQGGRRLAQ</sequence>
<protein>
    <submittedName>
        <fullName evidence="2">Uncharacterized protein</fullName>
    </submittedName>
</protein>
<organism evidence="2 3">
    <name type="scientific">Tetradesmus obliquus</name>
    <name type="common">Green alga</name>
    <name type="synonym">Acutodesmus obliquus</name>
    <dbReference type="NCBI Taxonomy" id="3088"/>
    <lineage>
        <taxon>Eukaryota</taxon>
        <taxon>Viridiplantae</taxon>
        <taxon>Chlorophyta</taxon>
        <taxon>core chlorophytes</taxon>
        <taxon>Chlorophyceae</taxon>
        <taxon>CS clade</taxon>
        <taxon>Sphaeropleales</taxon>
        <taxon>Scenedesmaceae</taxon>
        <taxon>Tetradesmus</taxon>
    </lineage>
</organism>
<dbReference type="OrthoDB" id="10393606at2759"/>
<evidence type="ECO:0000256" key="1">
    <source>
        <dbReference type="SAM" id="SignalP"/>
    </source>
</evidence>
<evidence type="ECO:0000313" key="2">
    <source>
        <dbReference type="EMBL" id="SZX68177.1"/>
    </source>
</evidence>
<dbReference type="EMBL" id="FNXT01000845">
    <property type="protein sequence ID" value="SZX68177.1"/>
    <property type="molecule type" value="Genomic_DNA"/>
</dbReference>
<dbReference type="AlphaFoldDB" id="A0A383VRN2"/>
<accession>A0A383VRN2</accession>
<feature type="chain" id="PRO_5016657490" evidence="1">
    <location>
        <begin position="24"/>
        <end position="121"/>
    </location>
</feature>